<keyword evidence="1" id="KW-0378">Hydrolase</keyword>
<gene>
    <name evidence="1" type="ORF">MGWOODY_XGa880</name>
</gene>
<organism evidence="1">
    <name type="scientific">hydrothermal vent metagenome</name>
    <dbReference type="NCBI Taxonomy" id="652676"/>
    <lineage>
        <taxon>unclassified sequences</taxon>
        <taxon>metagenomes</taxon>
        <taxon>ecological metagenomes</taxon>
    </lineage>
</organism>
<dbReference type="SUPFAM" id="SSF51556">
    <property type="entry name" value="Metallo-dependent hydrolases"/>
    <property type="match status" value="1"/>
</dbReference>
<dbReference type="NCBIfam" id="NF006689">
    <property type="entry name" value="PRK09237.1"/>
    <property type="match status" value="1"/>
</dbReference>
<dbReference type="InterPro" id="IPR011059">
    <property type="entry name" value="Metal-dep_hydrolase_composite"/>
</dbReference>
<proteinExistence type="predicted"/>
<dbReference type="PANTHER" id="PTHR42717">
    <property type="entry name" value="DIHYDROOROTASE-RELATED"/>
    <property type="match status" value="1"/>
</dbReference>
<sequence length="405" mass="42531">MVVFTDMSASEFTHCTPDSPLGQGDSSMYDLVLKQARVIDPQAGLDKVCDLAFKDGNVAIIRDTIPASEALESHDLTGRLVVPGLIDLHTHVYWGGAAIGIEPDAYAKASGLSTLIDAGTAGPGNFTGFLKHVIEPADTRILAFLNISFPGIFAFSREIMVGECGDLRLLNPAACLNIASRYPDDIVGIKVRVGMTASDGQGPAPLDLALEVADELGLPVMCHLDNPPPSRLEVVSRLRKGDILTHCFRPFPNAPARMRDGAVREEIIAARERGVIFDIGHGGGSFGFVTAEAMIGAGFLPDCISSDVHVLSIDGSAQSQLNTLSKFLALGVSLNDVIAASTSGPAAAIGRPELGSLVPGSPGDATVLHLDEGSFEFTDVEGLIRTGNTRLAGDARVLGGRWHSA</sequence>
<dbReference type="Gene3D" id="2.30.40.10">
    <property type="entry name" value="Urease, subunit C, domain 1"/>
    <property type="match status" value="1"/>
</dbReference>
<protein>
    <submittedName>
        <fullName evidence="1">Dihydroorotase</fullName>
        <ecNumber evidence="1">3.5.2.3</ecNumber>
    </submittedName>
</protein>
<accession>A0A160TV93</accession>
<reference evidence="1" key="1">
    <citation type="submission" date="2015-10" db="EMBL/GenBank/DDBJ databases">
        <authorList>
            <person name="Gilbert D.G."/>
        </authorList>
    </citation>
    <scope>NUCLEOTIDE SEQUENCE</scope>
</reference>
<dbReference type="Gene3D" id="3.20.20.140">
    <property type="entry name" value="Metal-dependent hydrolases"/>
    <property type="match status" value="1"/>
</dbReference>
<name>A0A160TV93_9ZZZZ</name>
<dbReference type="GO" id="GO:0019213">
    <property type="term" value="F:deacetylase activity"/>
    <property type="evidence" value="ECO:0007669"/>
    <property type="project" value="InterPro"/>
</dbReference>
<dbReference type="EC" id="3.5.2.3" evidence="1"/>
<dbReference type="GO" id="GO:0004151">
    <property type="term" value="F:dihydroorotase activity"/>
    <property type="evidence" value="ECO:0007669"/>
    <property type="project" value="UniProtKB-EC"/>
</dbReference>
<dbReference type="PANTHER" id="PTHR42717:SF1">
    <property type="entry name" value="IMIDAZOLONEPROPIONASE AND RELATED AMIDOHYDROLASES"/>
    <property type="match status" value="1"/>
</dbReference>
<dbReference type="AlphaFoldDB" id="A0A160TV93"/>
<dbReference type="SUPFAM" id="SSF51338">
    <property type="entry name" value="Composite domain of metallo-dependent hydrolases"/>
    <property type="match status" value="1"/>
</dbReference>
<dbReference type="InterPro" id="IPR020043">
    <property type="entry name" value="Deacetylase_Atu3266-like"/>
</dbReference>
<dbReference type="InterPro" id="IPR032466">
    <property type="entry name" value="Metal_Hydrolase"/>
</dbReference>
<dbReference type="PIRSF" id="PIRSF039004">
    <property type="entry name" value="ADE_EF_0837"/>
    <property type="match status" value="1"/>
</dbReference>
<evidence type="ECO:0000313" key="1">
    <source>
        <dbReference type="EMBL" id="CUS54618.1"/>
    </source>
</evidence>
<dbReference type="EMBL" id="CZRL01000104">
    <property type="protein sequence ID" value="CUS54618.1"/>
    <property type="molecule type" value="Genomic_DNA"/>
</dbReference>